<protein>
    <submittedName>
        <fullName evidence="4">Bifunctional nuclease</fullName>
    </submittedName>
</protein>
<evidence type="ECO:0000313" key="5">
    <source>
        <dbReference type="Proteomes" id="UP000460298"/>
    </source>
</evidence>
<dbReference type="Pfam" id="PF02151">
    <property type="entry name" value="UVR"/>
    <property type="match status" value="1"/>
</dbReference>
<dbReference type="GO" id="GO:0004518">
    <property type="term" value="F:nuclease activity"/>
    <property type="evidence" value="ECO:0007669"/>
    <property type="project" value="InterPro"/>
</dbReference>
<dbReference type="Gene3D" id="3.10.690.10">
    <property type="entry name" value="Bifunctional nuclease domain"/>
    <property type="match status" value="1"/>
</dbReference>
<dbReference type="Pfam" id="PF02577">
    <property type="entry name" value="BFN_dom"/>
    <property type="match status" value="1"/>
</dbReference>
<dbReference type="GO" id="GO:0009432">
    <property type="term" value="P:SOS response"/>
    <property type="evidence" value="ECO:0007669"/>
    <property type="project" value="UniProtKB-KW"/>
</dbReference>
<evidence type="ECO:0000259" key="3">
    <source>
        <dbReference type="PROSITE" id="PS51658"/>
    </source>
</evidence>
<evidence type="ECO:0000259" key="2">
    <source>
        <dbReference type="PROSITE" id="PS50151"/>
    </source>
</evidence>
<dbReference type="InterPro" id="IPR001943">
    <property type="entry name" value="UVR_dom"/>
</dbReference>
<sequence length="197" mass="22247">MMPDDLMEVNIADVSITNVGFALFFKPVGSTSPKVVPIFIGPLETYSISSALDGITPPRPNTHDLMINIFKQMEARLLHVVINDIIGNIFYARIVIQHEDRILEIDARPSDSVALAIRSGCPIFMHEKVYRDAAVIIGEEGEAAEAGEKPIISDENQVEDRTDLERLQEQLQRALENENYEDAARIRDRIRDFKQEN</sequence>
<dbReference type="SUPFAM" id="SSF46600">
    <property type="entry name" value="C-terminal UvrC-binding domain of UvrB"/>
    <property type="match status" value="1"/>
</dbReference>
<organism evidence="4 5">
    <name type="scientific">Leptonema illini</name>
    <dbReference type="NCBI Taxonomy" id="183"/>
    <lineage>
        <taxon>Bacteria</taxon>
        <taxon>Pseudomonadati</taxon>
        <taxon>Spirochaetota</taxon>
        <taxon>Spirochaetia</taxon>
        <taxon>Leptospirales</taxon>
        <taxon>Leptospiraceae</taxon>
        <taxon>Leptonema</taxon>
    </lineage>
</organism>
<keyword evidence="1" id="KW-0742">SOS response</keyword>
<dbReference type="PROSITE" id="PS51658">
    <property type="entry name" value="BFN"/>
    <property type="match status" value="1"/>
</dbReference>
<comment type="caution">
    <text evidence="4">The sequence shown here is derived from an EMBL/GenBank/DDBJ whole genome shotgun (WGS) entry which is preliminary data.</text>
</comment>
<keyword evidence="1" id="KW-0227">DNA damage</keyword>
<dbReference type="PROSITE" id="PS50151">
    <property type="entry name" value="UVR"/>
    <property type="match status" value="1"/>
</dbReference>
<reference evidence="4 5" key="1">
    <citation type="submission" date="2019-10" db="EMBL/GenBank/DDBJ databases">
        <title>Extracellular Electron Transfer in a Candidatus Methanoperedens spp. Enrichment Culture.</title>
        <authorList>
            <person name="Berger S."/>
            <person name="Rangel Shaw D."/>
            <person name="Berben T."/>
            <person name="In 'T Zandt M."/>
            <person name="Frank J."/>
            <person name="Reimann J."/>
            <person name="Jetten M.S.M."/>
            <person name="Welte C.U."/>
        </authorList>
    </citation>
    <scope>NUCLEOTIDE SEQUENCE [LARGE SCALE GENOMIC DNA]</scope>
    <source>
        <strain evidence="4">SB12</strain>
    </source>
</reference>
<dbReference type="PANTHER" id="PTHR15160">
    <property type="entry name" value="VON HIPPEL-LINDAU PROTEIN"/>
    <property type="match status" value="1"/>
</dbReference>
<gene>
    <name evidence="4" type="ORF">F9K24_17890</name>
</gene>
<dbReference type="InterPro" id="IPR036876">
    <property type="entry name" value="UVR_dom_sf"/>
</dbReference>
<dbReference type="PANTHER" id="PTHR15160:SF1">
    <property type="entry name" value="VON HIPPEL-LINDAU DISEASE TUMOR SUPPRESSOR"/>
    <property type="match status" value="1"/>
</dbReference>
<feature type="domain" description="BFN" evidence="3">
    <location>
        <begin position="6"/>
        <end position="137"/>
    </location>
</feature>
<evidence type="ECO:0000256" key="1">
    <source>
        <dbReference type="ARBA" id="ARBA00023236"/>
    </source>
</evidence>
<dbReference type="InterPro" id="IPR036104">
    <property type="entry name" value="BFN_sf"/>
</dbReference>
<accession>A0A833GYI3</accession>
<evidence type="ECO:0000313" key="4">
    <source>
        <dbReference type="EMBL" id="KAB2930062.1"/>
    </source>
</evidence>
<name>A0A833GYI3_9LEPT</name>
<proteinExistence type="predicted"/>
<feature type="domain" description="UVR" evidence="2">
    <location>
        <begin position="161"/>
        <end position="196"/>
    </location>
</feature>
<dbReference type="AlphaFoldDB" id="A0A833GYI3"/>
<dbReference type="Proteomes" id="UP000460298">
    <property type="component" value="Unassembled WGS sequence"/>
</dbReference>
<dbReference type="InterPro" id="IPR003729">
    <property type="entry name" value="Bi_nuclease_dom"/>
</dbReference>
<dbReference type="EMBL" id="WBUI01000023">
    <property type="protein sequence ID" value="KAB2930062.1"/>
    <property type="molecule type" value="Genomic_DNA"/>
</dbReference>
<dbReference type="SUPFAM" id="SSF103256">
    <property type="entry name" value="Hypothetical protein TM0160"/>
    <property type="match status" value="1"/>
</dbReference>